<dbReference type="EMBL" id="AEUX02000006">
    <property type="protein sequence ID" value="EHI69793.1"/>
    <property type="molecule type" value="Genomic_DNA"/>
</dbReference>
<keyword evidence="2" id="KW-1185">Reference proteome</keyword>
<dbReference type="AlphaFoldDB" id="G5K369"/>
<accession>G5K369</accession>
<proteinExistence type="predicted"/>
<gene>
    <name evidence="1" type="ORF">STRIC_1237</name>
</gene>
<evidence type="ECO:0000313" key="2">
    <source>
        <dbReference type="Proteomes" id="UP000003330"/>
    </source>
</evidence>
<dbReference type="STRING" id="764299.STRIC_1237"/>
<name>G5K369_9STRE</name>
<evidence type="ECO:0000313" key="1">
    <source>
        <dbReference type="EMBL" id="EHI69793.1"/>
    </source>
</evidence>
<organism evidence="1 2">
    <name type="scientific">Streptococcus ictaluri 707-05</name>
    <dbReference type="NCBI Taxonomy" id="764299"/>
    <lineage>
        <taxon>Bacteria</taxon>
        <taxon>Bacillati</taxon>
        <taxon>Bacillota</taxon>
        <taxon>Bacilli</taxon>
        <taxon>Lactobacillales</taxon>
        <taxon>Streptococcaceae</taxon>
        <taxon>Streptococcus</taxon>
    </lineage>
</organism>
<reference evidence="1 2" key="1">
    <citation type="journal article" date="2014" name="Int. J. Syst. Evol. Microbiol.">
        <title>Phylogenomics and the dynamic genome evolution of the genus Streptococcus.</title>
        <authorList>
            <consortium name="The Broad Institute Genome Sequencing Platform"/>
            <person name="Richards V.P."/>
            <person name="Palmer S.R."/>
            <person name="Pavinski Bitar P.D."/>
            <person name="Qin X."/>
            <person name="Weinstock G.M."/>
            <person name="Highlander S.K."/>
            <person name="Town C.D."/>
            <person name="Burne R.A."/>
            <person name="Stanhope M.J."/>
        </authorList>
    </citation>
    <scope>NUCLEOTIDE SEQUENCE [LARGE SCALE GENOMIC DNA]</scope>
    <source>
        <strain evidence="1 2">707-05</strain>
    </source>
</reference>
<sequence>MKSQTKYLGGIFMSEVIKKQTLKSFTMNVLNGLALEA</sequence>
<protein>
    <submittedName>
        <fullName evidence="1">Uncharacterized protein</fullName>
    </submittedName>
</protein>
<comment type="caution">
    <text evidence="1">The sequence shown here is derived from an EMBL/GenBank/DDBJ whole genome shotgun (WGS) entry which is preliminary data.</text>
</comment>
<dbReference type="Proteomes" id="UP000003330">
    <property type="component" value="Unassembled WGS sequence"/>
</dbReference>